<accession>A0AAW1NSB5</accession>
<reference evidence="2 3" key="1">
    <citation type="journal article" date="2024" name="Nat. Commun.">
        <title>Phylogenomics reveals the evolutionary origins of lichenization in chlorophyte algae.</title>
        <authorList>
            <person name="Puginier C."/>
            <person name="Libourel C."/>
            <person name="Otte J."/>
            <person name="Skaloud P."/>
            <person name="Haon M."/>
            <person name="Grisel S."/>
            <person name="Petersen M."/>
            <person name="Berrin J.G."/>
            <person name="Delaux P.M."/>
            <person name="Dal Grande F."/>
            <person name="Keller J."/>
        </authorList>
    </citation>
    <scope>NUCLEOTIDE SEQUENCE [LARGE SCALE GENOMIC DNA]</scope>
    <source>
        <strain evidence="2 3">SAG 2036</strain>
    </source>
</reference>
<evidence type="ECO:0008006" key="4">
    <source>
        <dbReference type="Google" id="ProtNLM"/>
    </source>
</evidence>
<dbReference type="EMBL" id="JALJOQ010000165">
    <property type="protein sequence ID" value="KAK9792273.1"/>
    <property type="molecule type" value="Genomic_DNA"/>
</dbReference>
<name>A0AAW1NSB5_9CHLO</name>
<evidence type="ECO:0000256" key="1">
    <source>
        <dbReference type="SAM" id="MobiDB-lite"/>
    </source>
</evidence>
<organism evidence="2 3">
    <name type="scientific">Symbiochloris irregularis</name>
    <dbReference type="NCBI Taxonomy" id="706552"/>
    <lineage>
        <taxon>Eukaryota</taxon>
        <taxon>Viridiplantae</taxon>
        <taxon>Chlorophyta</taxon>
        <taxon>core chlorophytes</taxon>
        <taxon>Trebouxiophyceae</taxon>
        <taxon>Trebouxiales</taxon>
        <taxon>Trebouxiaceae</taxon>
        <taxon>Symbiochloris</taxon>
    </lineage>
</organism>
<dbReference type="AlphaFoldDB" id="A0AAW1NSB5"/>
<protein>
    <recommendedName>
        <fullName evidence="4">F-box domain-containing protein</fullName>
    </recommendedName>
</protein>
<evidence type="ECO:0000313" key="2">
    <source>
        <dbReference type="EMBL" id="KAK9792273.1"/>
    </source>
</evidence>
<comment type="caution">
    <text evidence="2">The sequence shown here is derived from an EMBL/GenBank/DDBJ whole genome shotgun (WGS) entry which is preliminary data.</text>
</comment>
<keyword evidence="3" id="KW-1185">Reference proteome</keyword>
<dbReference type="Proteomes" id="UP001465755">
    <property type="component" value="Unassembled WGS sequence"/>
</dbReference>
<gene>
    <name evidence="2" type="ORF">WJX73_006458</name>
</gene>
<sequence length="102" mass="11102">MSLPGPLRQSGLRASAERAGQRSVDTCGLLEMSSVLQHVLLPLLGARDIAALAQVSRELRSLVYQAPVSVWEAAAREFLPRPHPLGHPSTRAGIQETLRLRD</sequence>
<feature type="region of interest" description="Disordered" evidence="1">
    <location>
        <begin position="82"/>
        <end position="102"/>
    </location>
</feature>
<evidence type="ECO:0000313" key="3">
    <source>
        <dbReference type="Proteomes" id="UP001465755"/>
    </source>
</evidence>
<proteinExistence type="predicted"/>